<proteinExistence type="predicted"/>
<dbReference type="InterPro" id="IPR000306">
    <property type="entry name" value="Znf_FYVE"/>
</dbReference>
<evidence type="ECO:0000259" key="6">
    <source>
        <dbReference type="PROSITE" id="PS50848"/>
    </source>
</evidence>
<sequence length="390" mass="44524">MKMPLPPEYFQCPPLSREECEQYEHQALQNIQELLEKADVTNPRYEWQRVSHEAEIEIFRGRDSSTLTSAALFCSTLDIAGTLDEVANIFRMRTRDEFKETIDRSDSALLDGAVLYTVQESSSSDIRLHWLLEKKPIDVIGKERDFCFLTSTQLLDRDGNGRHTWIRCFNSVQIPSCPEFSNVIRALLYCSGFVCRESERPGYVNLMSVMHIDLRGTLPSTLKERAVMDLCRTVRVIDRNLRENRLIETPFLPGEQFVKLSSREQCYLCKRSFCFFRKKKNCFKCGEVVCTQCGPKWNIKIAGTSVKVRACTTCSLLPWPSLGRNTAVSTLITPSSIPSTDVWNRADVDDSDDDDDDDEESSFVSFITASTMSRYSISTGGRPTFDHSQE</sequence>
<feature type="domain" description="START" evidence="6">
    <location>
        <begin position="144"/>
        <end position="229"/>
    </location>
</feature>
<dbReference type="Pfam" id="PF01363">
    <property type="entry name" value="FYVE"/>
    <property type="match status" value="1"/>
</dbReference>
<name>A0A6G0WRV6_9STRA</name>
<evidence type="ECO:0000256" key="1">
    <source>
        <dbReference type="ARBA" id="ARBA00022723"/>
    </source>
</evidence>
<evidence type="ECO:0000256" key="4">
    <source>
        <dbReference type="PROSITE-ProRule" id="PRU00091"/>
    </source>
</evidence>
<dbReference type="AlphaFoldDB" id="A0A6G0WRV6"/>
<dbReference type="PANTHER" id="PTHR13510">
    <property type="entry name" value="FYVE-FINGER-CONTAINING RAB5 EFFECTOR PROTEIN RABENOSYN-5-RELATED"/>
    <property type="match status" value="1"/>
</dbReference>
<dbReference type="SUPFAM" id="SSF57903">
    <property type="entry name" value="FYVE/PHD zinc finger"/>
    <property type="match status" value="1"/>
</dbReference>
<evidence type="ECO:0000256" key="2">
    <source>
        <dbReference type="ARBA" id="ARBA00022771"/>
    </source>
</evidence>
<dbReference type="EMBL" id="VJMJ01000155">
    <property type="protein sequence ID" value="KAF0730211.1"/>
    <property type="molecule type" value="Genomic_DNA"/>
</dbReference>
<dbReference type="PANTHER" id="PTHR13510:SF44">
    <property type="entry name" value="RABENOSYN-5"/>
    <property type="match status" value="1"/>
</dbReference>
<keyword evidence="3" id="KW-0862">Zinc</keyword>
<dbReference type="InterPro" id="IPR002913">
    <property type="entry name" value="START_lipid-bd_dom"/>
</dbReference>
<dbReference type="InterPro" id="IPR052727">
    <property type="entry name" value="Rab4/Rab5_effector"/>
</dbReference>
<reference evidence="7 8" key="1">
    <citation type="submission" date="2019-07" db="EMBL/GenBank/DDBJ databases">
        <title>Genomics analysis of Aphanomyces spp. identifies a new class of oomycete effector associated with host adaptation.</title>
        <authorList>
            <person name="Gaulin E."/>
        </authorList>
    </citation>
    <scope>NUCLEOTIDE SEQUENCE [LARGE SCALE GENOMIC DNA]</scope>
    <source>
        <strain evidence="7 8">ATCC 201684</strain>
    </source>
</reference>
<dbReference type="GO" id="GO:0008270">
    <property type="term" value="F:zinc ion binding"/>
    <property type="evidence" value="ECO:0007669"/>
    <property type="project" value="UniProtKB-KW"/>
</dbReference>
<evidence type="ECO:0000256" key="3">
    <source>
        <dbReference type="ARBA" id="ARBA00022833"/>
    </source>
</evidence>
<feature type="domain" description="FYVE-type" evidence="5">
    <location>
        <begin position="260"/>
        <end position="314"/>
    </location>
</feature>
<dbReference type="Pfam" id="PF01852">
    <property type="entry name" value="START"/>
    <property type="match status" value="1"/>
</dbReference>
<gene>
    <name evidence="7" type="ORF">Ae201684_012215</name>
</gene>
<evidence type="ECO:0008006" key="9">
    <source>
        <dbReference type="Google" id="ProtNLM"/>
    </source>
</evidence>
<dbReference type="GO" id="GO:0008289">
    <property type="term" value="F:lipid binding"/>
    <property type="evidence" value="ECO:0007669"/>
    <property type="project" value="InterPro"/>
</dbReference>
<keyword evidence="8" id="KW-1185">Reference proteome</keyword>
<evidence type="ECO:0000259" key="5">
    <source>
        <dbReference type="PROSITE" id="PS50178"/>
    </source>
</evidence>
<dbReference type="InterPro" id="IPR017455">
    <property type="entry name" value="Znf_FYVE-rel"/>
</dbReference>
<dbReference type="PROSITE" id="PS50178">
    <property type="entry name" value="ZF_FYVE"/>
    <property type="match status" value="1"/>
</dbReference>
<dbReference type="InterPro" id="IPR013083">
    <property type="entry name" value="Znf_RING/FYVE/PHD"/>
</dbReference>
<keyword evidence="1" id="KW-0479">Metal-binding</keyword>
<evidence type="ECO:0000313" key="8">
    <source>
        <dbReference type="Proteomes" id="UP000481153"/>
    </source>
</evidence>
<dbReference type="InterPro" id="IPR023393">
    <property type="entry name" value="START-like_dom_sf"/>
</dbReference>
<dbReference type="Gene3D" id="3.30.530.20">
    <property type="match status" value="1"/>
</dbReference>
<accession>A0A6G0WRV6</accession>
<organism evidence="7 8">
    <name type="scientific">Aphanomyces euteiches</name>
    <dbReference type="NCBI Taxonomy" id="100861"/>
    <lineage>
        <taxon>Eukaryota</taxon>
        <taxon>Sar</taxon>
        <taxon>Stramenopiles</taxon>
        <taxon>Oomycota</taxon>
        <taxon>Saprolegniomycetes</taxon>
        <taxon>Saprolegniales</taxon>
        <taxon>Verrucalvaceae</taxon>
        <taxon>Aphanomyces</taxon>
    </lineage>
</organism>
<comment type="caution">
    <text evidence="7">The sequence shown here is derived from an EMBL/GenBank/DDBJ whole genome shotgun (WGS) entry which is preliminary data.</text>
</comment>
<dbReference type="VEuPathDB" id="FungiDB:AeMF1_012329"/>
<protein>
    <recommendedName>
        <fullName evidence="9">FYVE-type domain-containing protein</fullName>
    </recommendedName>
</protein>
<keyword evidence="2 4" id="KW-0863">Zinc-finger</keyword>
<dbReference type="SUPFAM" id="SSF55961">
    <property type="entry name" value="Bet v1-like"/>
    <property type="match status" value="1"/>
</dbReference>
<dbReference type="Proteomes" id="UP000481153">
    <property type="component" value="Unassembled WGS sequence"/>
</dbReference>
<dbReference type="InterPro" id="IPR011011">
    <property type="entry name" value="Znf_FYVE_PHD"/>
</dbReference>
<evidence type="ECO:0000313" key="7">
    <source>
        <dbReference type="EMBL" id="KAF0730211.1"/>
    </source>
</evidence>
<dbReference type="PROSITE" id="PS50848">
    <property type="entry name" value="START"/>
    <property type="match status" value="1"/>
</dbReference>
<dbReference type="Gene3D" id="3.30.40.10">
    <property type="entry name" value="Zinc/RING finger domain, C3HC4 (zinc finger)"/>
    <property type="match status" value="1"/>
</dbReference>
<dbReference type="CDD" id="cd00065">
    <property type="entry name" value="FYVE_like_SF"/>
    <property type="match status" value="1"/>
</dbReference>